<dbReference type="OrthoDB" id="1661054at2759"/>
<keyword evidence="6" id="KW-0333">Golgi apparatus</keyword>
<gene>
    <name evidence="9" type="ORF">SteCoe_22432</name>
</gene>
<name>A0A1R2BM85_9CILI</name>
<accession>A0A1R2BM85</accession>
<comment type="similarity">
    <text evidence="2">Belongs to the COG8 family.</text>
</comment>
<evidence type="ECO:0000256" key="7">
    <source>
        <dbReference type="ARBA" id="ARBA00023136"/>
    </source>
</evidence>
<dbReference type="Proteomes" id="UP000187209">
    <property type="component" value="Unassembled WGS sequence"/>
</dbReference>
<dbReference type="SUPFAM" id="SSF74788">
    <property type="entry name" value="Cullin repeat-like"/>
    <property type="match status" value="1"/>
</dbReference>
<dbReference type="GO" id="GO:0017119">
    <property type="term" value="C:Golgi transport complex"/>
    <property type="evidence" value="ECO:0007669"/>
    <property type="project" value="InterPro"/>
</dbReference>
<sequence length="446" mass="50977">MLSVDASILQKIEVLESQIKSQSVQECKEFIQALANTGKIQELNSKLITNLEICRASTLKFKEKVFQHSETIEKILKEQQKLEVLSNMQGVITEILEIPQLMRNLLNSRHYKEALQLLQFIERIPSSSGVFEELEKCSQNARKKLMDNLLDTVSEQFDIEKVKNALDCLKTLNSLPDEKVISVFFECKFTSFKKILEKLSGPNTNILTILGQIDDFLVKVDFLGKKVLSEDCEKFILFYVDVINEIIVFLGKNIPGSIGEIAEICKKIGEINEKIFVPVGCNAWPEISKVLLLSVREKISTYTAKTLVNFENLIKVYTWESFGSKDNPLLEFGSLAVLYNNTLHIINETRLMPIEELKEQFFDSILAIVKKTIDMIIDKARPLMNTTGLTKQQLVMRGLMIRYVELAKSALYPNFIQFSVDTFPGSDEYRESLMKAMDEILLIKTE</sequence>
<proteinExistence type="inferred from homology"/>
<keyword evidence="5" id="KW-0653">Protein transport</keyword>
<reference evidence="9 10" key="1">
    <citation type="submission" date="2016-11" db="EMBL/GenBank/DDBJ databases">
        <title>The macronuclear genome of Stentor coeruleus: a giant cell with tiny introns.</title>
        <authorList>
            <person name="Slabodnick M."/>
            <person name="Ruby J.G."/>
            <person name="Reiff S.B."/>
            <person name="Swart E.C."/>
            <person name="Gosai S."/>
            <person name="Prabakaran S."/>
            <person name="Witkowska E."/>
            <person name="Larue G.E."/>
            <person name="Fisher S."/>
            <person name="Freeman R.M."/>
            <person name="Gunawardena J."/>
            <person name="Chu W."/>
            <person name="Stover N.A."/>
            <person name="Gregory B.D."/>
            <person name="Nowacki M."/>
            <person name="Derisi J."/>
            <person name="Roy S.W."/>
            <person name="Marshall W.F."/>
            <person name="Sood P."/>
        </authorList>
    </citation>
    <scope>NUCLEOTIDE SEQUENCE [LARGE SCALE GENOMIC DNA]</scope>
    <source>
        <strain evidence="9">WM001</strain>
    </source>
</reference>
<dbReference type="GO" id="GO:0000139">
    <property type="term" value="C:Golgi membrane"/>
    <property type="evidence" value="ECO:0007669"/>
    <property type="project" value="UniProtKB-SubCell"/>
</dbReference>
<dbReference type="InterPro" id="IPR007255">
    <property type="entry name" value="COG8"/>
</dbReference>
<organism evidence="9 10">
    <name type="scientific">Stentor coeruleus</name>
    <dbReference type="NCBI Taxonomy" id="5963"/>
    <lineage>
        <taxon>Eukaryota</taxon>
        <taxon>Sar</taxon>
        <taxon>Alveolata</taxon>
        <taxon>Ciliophora</taxon>
        <taxon>Postciliodesmatophora</taxon>
        <taxon>Heterotrichea</taxon>
        <taxon>Heterotrichida</taxon>
        <taxon>Stentoridae</taxon>
        <taxon>Stentor</taxon>
    </lineage>
</organism>
<keyword evidence="10" id="KW-1185">Reference proteome</keyword>
<keyword evidence="7" id="KW-0472">Membrane</keyword>
<evidence type="ECO:0000256" key="2">
    <source>
        <dbReference type="ARBA" id="ARBA00006419"/>
    </source>
</evidence>
<comment type="subcellular location">
    <subcellularLocation>
        <location evidence="1">Golgi apparatus membrane</location>
        <topology evidence="1">Peripheral membrane protein</topology>
    </subcellularLocation>
</comment>
<evidence type="ECO:0000256" key="1">
    <source>
        <dbReference type="ARBA" id="ARBA00004395"/>
    </source>
</evidence>
<dbReference type="PANTHER" id="PTHR21311">
    <property type="entry name" value="CONSERVED OLIGOMERIC GOLGI COMPLEX COMPONENT 8"/>
    <property type="match status" value="1"/>
</dbReference>
<comment type="caution">
    <text evidence="9">The sequence shown here is derived from an EMBL/GenBank/DDBJ whole genome shotgun (WGS) entry which is preliminary data.</text>
</comment>
<evidence type="ECO:0000256" key="3">
    <source>
        <dbReference type="ARBA" id="ARBA00020983"/>
    </source>
</evidence>
<evidence type="ECO:0000256" key="8">
    <source>
        <dbReference type="ARBA" id="ARBA00031347"/>
    </source>
</evidence>
<dbReference type="InterPro" id="IPR016159">
    <property type="entry name" value="Cullin_repeat-like_dom_sf"/>
</dbReference>
<evidence type="ECO:0000313" key="9">
    <source>
        <dbReference type="EMBL" id="OMJ77871.1"/>
    </source>
</evidence>
<dbReference type="GO" id="GO:0006891">
    <property type="term" value="P:intra-Golgi vesicle-mediated transport"/>
    <property type="evidence" value="ECO:0007669"/>
    <property type="project" value="TreeGrafter"/>
</dbReference>
<dbReference type="Pfam" id="PF04124">
    <property type="entry name" value="Dor1"/>
    <property type="match status" value="1"/>
</dbReference>
<dbReference type="GO" id="GO:0015031">
    <property type="term" value="P:protein transport"/>
    <property type="evidence" value="ECO:0007669"/>
    <property type="project" value="UniProtKB-KW"/>
</dbReference>
<protein>
    <recommendedName>
        <fullName evidence="3">Conserved oligomeric Golgi complex subunit 8</fullName>
    </recommendedName>
    <alternativeName>
        <fullName evidence="8">Component of oligomeric Golgi complex 8</fullName>
    </alternativeName>
</protein>
<dbReference type="EMBL" id="MPUH01000551">
    <property type="protein sequence ID" value="OMJ77871.1"/>
    <property type="molecule type" value="Genomic_DNA"/>
</dbReference>
<dbReference type="PANTHER" id="PTHR21311:SF0">
    <property type="entry name" value="CONSERVED OLIGOMERIC GOLGI COMPLEX SUBUNIT 8"/>
    <property type="match status" value="1"/>
</dbReference>
<keyword evidence="4" id="KW-0813">Transport</keyword>
<evidence type="ECO:0000256" key="6">
    <source>
        <dbReference type="ARBA" id="ARBA00023034"/>
    </source>
</evidence>
<evidence type="ECO:0000313" key="10">
    <source>
        <dbReference type="Proteomes" id="UP000187209"/>
    </source>
</evidence>
<evidence type="ECO:0000256" key="5">
    <source>
        <dbReference type="ARBA" id="ARBA00022927"/>
    </source>
</evidence>
<dbReference type="AlphaFoldDB" id="A0A1R2BM85"/>
<evidence type="ECO:0000256" key="4">
    <source>
        <dbReference type="ARBA" id="ARBA00022448"/>
    </source>
</evidence>